<evidence type="ECO:0000313" key="2">
    <source>
        <dbReference type="Proteomes" id="UP001589814"/>
    </source>
</evidence>
<dbReference type="Pfam" id="PF03692">
    <property type="entry name" value="CxxCxxCC"/>
    <property type="match status" value="1"/>
</dbReference>
<dbReference type="RefSeq" id="WP_033195809.1">
    <property type="nucleotide sequence ID" value="NZ_JBHLVX010000021.1"/>
</dbReference>
<comment type="caution">
    <text evidence="1">The sequence shown here is derived from an EMBL/GenBank/DDBJ whole genome shotgun (WGS) entry which is preliminary data.</text>
</comment>
<dbReference type="EMBL" id="JBHLVX010000021">
    <property type="protein sequence ID" value="MFC0267582.1"/>
    <property type="molecule type" value="Genomic_DNA"/>
</dbReference>
<protein>
    <submittedName>
        <fullName evidence="1">YkgJ family cysteine cluster protein</fullName>
    </submittedName>
</protein>
<gene>
    <name evidence="1" type="ORF">ACFFHW_06170</name>
</gene>
<dbReference type="InterPro" id="IPR005358">
    <property type="entry name" value="Puta_zinc/iron-chelating_dom"/>
</dbReference>
<sequence>MSGDIPLESIETPDGVSCFNCEACCCRLLVMLDDEDLVRGVPCDLIDEDEWGGAVMRQDEEGWCAAVDRNTMLCTIYSRRPQSCRDFTTDSVECLEERALYGLPAHL</sequence>
<reference evidence="1 2" key="1">
    <citation type="submission" date="2024-09" db="EMBL/GenBank/DDBJ databases">
        <authorList>
            <person name="Sun Q."/>
            <person name="Mori K."/>
        </authorList>
    </citation>
    <scope>NUCLEOTIDE SEQUENCE [LARGE SCALE GENOMIC DNA]</scope>
    <source>
        <strain evidence="1 2">CCM 7415</strain>
    </source>
</reference>
<evidence type="ECO:0000313" key="1">
    <source>
        <dbReference type="EMBL" id="MFC0267582.1"/>
    </source>
</evidence>
<dbReference type="Proteomes" id="UP001589814">
    <property type="component" value="Unassembled WGS sequence"/>
</dbReference>
<accession>A0ABV6G3J8</accession>
<proteinExistence type="predicted"/>
<organism evidence="1 2">
    <name type="scientific">Kushneria aurantia</name>
    <dbReference type="NCBI Taxonomy" id="504092"/>
    <lineage>
        <taxon>Bacteria</taxon>
        <taxon>Pseudomonadati</taxon>
        <taxon>Pseudomonadota</taxon>
        <taxon>Gammaproteobacteria</taxon>
        <taxon>Oceanospirillales</taxon>
        <taxon>Halomonadaceae</taxon>
        <taxon>Kushneria</taxon>
    </lineage>
</organism>
<name>A0ABV6G3J8_9GAMM</name>
<keyword evidence="2" id="KW-1185">Reference proteome</keyword>